<dbReference type="SUPFAM" id="SSF52418">
    <property type="entry name" value="Nucleoside phosphorylase/phosphoribosyltransferase catalytic domain"/>
    <property type="match status" value="1"/>
</dbReference>
<evidence type="ECO:0000256" key="2">
    <source>
        <dbReference type="ARBA" id="ARBA00022679"/>
    </source>
</evidence>
<dbReference type="EMBL" id="JAFBER010000007">
    <property type="protein sequence ID" value="MBM7645288.1"/>
    <property type="molecule type" value="Genomic_DNA"/>
</dbReference>
<keyword evidence="3 5" id="KW-0822">Tryptophan biosynthesis</keyword>
<feature type="binding site" evidence="5">
    <location>
        <position position="79"/>
    </location>
    <ligand>
        <name>anthranilate</name>
        <dbReference type="ChEBI" id="CHEBI:16567"/>
        <label>1</label>
    </ligand>
</feature>
<dbReference type="Pfam" id="PF00591">
    <property type="entry name" value="Glycos_transf_3"/>
    <property type="match status" value="1"/>
</dbReference>
<feature type="binding site" evidence="5">
    <location>
        <position position="225"/>
    </location>
    <ligand>
        <name>Mg(2+)</name>
        <dbReference type="ChEBI" id="CHEBI:18420"/>
        <label>1</label>
    </ligand>
</feature>
<evidence type="ECO:0000256" key="3">
    <source>
        <dbReference type="ARBA" id="ARBA00022822"/>
    </source>
</evidence>
<comment type="caution">
    <text evidence="5">Lacks conserved residue(s) required for the propagation of feature annotation.</text>
</comment>
<feature type="binding site" evidence="5">
    <location>
        <position position="165"/>
    </location>
    <ligand>
        <name>anthranilate</name>
        <dbReference type="ChEBI" id="CHEBI:16567"/>
        <label>2</label>
    </ligand>
</feature>
<dbReference type="Proteomes" id="UP000808914">
    <property type="component" value="Unassembled WGS sequence"/>
</dbReference>
<feature type="binding site" evidence="5">
    <location>
        <position position="119"/>
    </location>
    <ligand>
        <name>5-phospho-alpha-D-ribose 1-diphosphate</name>
        <dbReference type="ChEBI" id="CHEBI:58017"/>
    </ligand>
</feature>
<organism evidence="8 9">
    <name type="scientific">Scopulibacillus daqui</name>
    <dbReference type="NCBI Taxonomy" id="1469162"/>
    <lineage>
        <taxon>Bacteria</taxon>
        <taxon>Bacillati</taxon>
        <taxon>Bacillota</taxon>
        <taxon>Bacilli</taxon>
        <taxon>Bacillales</taxon>
        <taxon>Sporolactobacillaceae</taxon>
        <taxon>Scopulibacillus</taxon>
    </lineage>
</organism>
<name>A0ABS2PZ06_9BACL</name>
<dbReference type="NCBIfam" id="TIGR01245">
    <property type="entry name" value="trpD"/>
    <property type="match status" value="1"/>
</dbReference>
<dbReference type="PANTHER" id="PTHR43285">
    <property type="entry name" value="ANTHRANILATE PHOSPHORIBOSYLTRANSFERASE"/>
    <property type="match status" value="1"/>
</dbReference>
<proteinExistence type="inferred from homology"/>
<feature type="binding site" evidence="5">
    <location>
        <position position="87"/>
    </location>
    <ligand>
        <name>5-phospho-alpha-D-ribose 1-diphosphate</name>
        <dbReference type="ChEBI" id="CHEBI:58017"/>
    </ligand>
</feature>
<evidence type="ECO:0000256" key="4">
    <source>
        <dbReference type="ARBA" id="ARBA00023141"/>
    </source>
</evidence>
<dbReference type="EC" id="2.4.2.18" evidence="5"/>
<sequence>MFKQTLEYILNGGTLTESEAMSAMEMVMNGSATPVQIASLLSMIRFRGETVDELTGFIRSMRAHALKIEHEEDVMDTCGTGGDCASTFNISTASAILLSSMDVKVAKHGNRAVSSKSGSVDVLELLDIPVQSTPEEAVQSLQEHHLCFLFAQNYHRSMKYAAEPRKELGFRTTFNLLGPLVNPASCEKQLIGVYDYHLAEKIAQSLVRLGAKRILLVTGEDGLDEATIAGKTKMILVEGTDIQQFSISPEDVGLKRHPLSAIQVANAKESADLIEAVFKGCAAEAAIHTVLLNTACGLYVYGRTESIAEGVKEASQALYSGAGYDQLQKLRLIKKVKTHA</sequence>
<feature type="binding site" evidence="5">
    <location>
        <begin position="82"/>
        <end position="83"/>
    </location>
    <ligand>
        <name>5-phospho-alpha-D-ribose 1-diphosphate</name>
        <dbReference type="ChEBI" id="CHEBI:58017"/>
    </ligand>
</feature>
<feature type="binding site" evidence="5">
    <location>
        <position position="79"/>
    </location>
    <ligand>
        <name>5-phospho-alpha-D-ribose 1-diphosphate</name>
        <dbReference type="ChEBI" id="CHEBI:58017"/>
    </ligand>
</feature>
<keyword evidence="5" id="KW-0028">Amino-acid biosynthesis</keyword>
<feature type="binding site" evidence="5">
    <location>
        <position position="224"/>
    </location>
    <ligand>
        <name>Mg(2+)</name>
        <dbReference type="ChEBI" id="CHEBI:18420"/>
        <label>2</label>
    </ligand>
</feature>
<evidence type="ECO:0000256" key="1">
    <source>
        <dbReference type="ARBA" id="ARBA00022676"/>
    </source>
</evidence>
<dbReference type="SUPFAM" id="SSF47648">
    <property type="entry name" value="Nucleoside phosphorylase/phosphoribosyltransferase N-terminal domain"/>
    <property type="match status" value="1"/>
</dbReference>
<dbReference type="RefSeq" id="WP_205003213.1">
    <property type="nucleotide sequence ID" value="NZ_JAFBER010000007.1"/>
</dbReference>
<dbReference type="Gene3D" id="3.40.1030.10">
    <property type="entry name" value="Nucleoside phosphorylase/phosphoribosyltransferase catalytic domain"/>
    <property type="match status" value="1"/>
</dbReference>
<keyword evidence="5" id="KW-0460">Magnesium</keyword>
<feature type="binding site" evidence="5">
    <location>
        <begin position="107"/>
        <end position="115"/>
    </location>
    <ligand>
        <name>5-phospho-alpha-D-ribose 1-diphosphate</name>
        <dbReference type="ChEBI" id="CHEBI:58017"/>
    </ligand>
</feature>
<comment type="pathway">
    <text evidence="5">Amino-acid biosynthesis; L-tryptophan biosynthesis; L-tryptophan from chorismate: step 2/5.</text>
</comment>
<keyword evidence="9" id="KW-1185">Reference proteome</keyword>
<comment type="catalytic activity">
    <reaction evidence="5">
        <text>N-(5-phospho-beta-D-ribosyl)anthranilate + diphosphate = 5-phospho-alpha-D-ribose 1-diphosphate + anthranilate</text>
        <dbReference type="Rhea" id="RHEA:11768"/>
        <dbReference type="ChEBI" id="CHEBI:16567"/>
        <dbReference type="ChEBI" id="CHEBI:18277"/>
        <dbReference type="ChEBI" id="CHEBI:33019"/>
        <dbReference type="ChEBI" id="CHEBI:58017"/>
        <dbReference type="EC" id="2.4.2.18"/>
    </reaction>
</comment>
<protein>
    <recommendedName>
        <fullName evidence="5">Anthranilate phosphoribosyltransferase</fullName>
        <ecNumber evidence="5">2.4.2.18</ecNumber>
    </recommendedName>
</protein>
<dbReference type="InterPro" id="IPR005940">
    <property type="entry name" value="Anthranilate_Pribosyl_Tfrase"/>
</dbReference>
<comment type="similarity">
    <text evidence="5">Belongs to the anthranilate phosphoribosyltransferase family.</text>
</comment>
<accession>A0ABS2PZ06</accession>
<dbReference type="InterPro" id="IPR035902">
    <property type="entry name" value="Nuc_phospho_transferase"/>
</dbReference>
<dbReference type="InterPro" id="IPR000312">
    <property type="entry name" value="Glycosyl_Trfase_fam3"/>
</dbReference>
<evidence type="ECO:0000313" key="8">
    <source>
        <dbReference type="EMBL" id="MBM7645288.1"/>
    </source>
</evidence>
<dbReference type="Gene3D" id="1.20.970.10">
    <property type="entry name" value="Transferase, Pyrimidine Nucleoside Phosphorylase, Chain C"/>
    <property type="match status" value="1"/>
</dbReference>
<evidence type="ECO:0000313" key="9">
    <source>
        <dbReference type="Proteomes" id="UP000808914"/>
    </source>
</evidence>
<keyword evidence="2 5" id="KW-0808">Transferase</keyword>
<dbReference type="GO" id="GO:0004048">
    <property type="term" value="F:anthranilate phosphoribosyltransferase activity"/>
    <property type="evidence" value="ECO:0007669"/>
    <property type="project" value="UniProtKB-EC"/>
</dbReference>
<feature type="binding site" evidence="5">
    <location>
        <position position="110"/>
    </location>
    <ligand>
        <name>anthranilate</name>
        <dbReference type="ChEBI" id="CHEBI:16567"/>
        <label>1</label>
    </ligand>
</feature>
<comment type="caution">
    <text evidence="8">The sequence shown here is derived from an EMBL/GenBank/DDBJ whole genome shotgun (WGS) entry which is preliminary data.</text>
</comment>
<dbReference type="PANTHER" id="PTHR43285:SF2">
    <property type="entry name" value="ANTHRANILATE PHOSPHORIBOSYLTRANSFERASE"/>
    <property type="match status" value="1"/>
</dbReference>
<feature type="domain" description="Glycosyl transferase family 3" evidence="6">
    <location>
        <begin position="72"/>
        <end position="322"/>
    </location>
</feature>
<feature type="binding site" evidence="5">
    <location>
        <begin position="89"/>
        <end position="92"/>
    </location>
    <ligand>
        <name>5-phospho-alpha-D-ribose 1-diphosphate</name>
        <dbReference type="ChEBI" id="CHEBI:58017"/>
    </ligand>
</feature>
<comment type="cofactor">
    <cofactor evidence="5">
        <name>Mg(2+)</name>
        <dbReference type="ChEBI" id="CHEBI:18420"/>
    </cofactor>
    <text evidence="5">Binds 2 magnesium ions per monomer.</text>
</comment>
<keyword evidence="4 5" id="KW-0057">Aromatic amino acid biosynthesis</keyword>
<dbReference type="Pfam" id="PF02885">
    <property type="entry name" value="Glycos_trans_3N"/>
    <property type="match status" value="1"/>
</dbReference>
<comment type="subunit">
    <text evidence="5">Homodimer.</text>
</comment>
<comment type="function">
    <text evidence="5">Catalyzes the transfer of the phosphoribosyl group of 5-phosphorylribose-1-pyrophosphate (PRPP) to anthranilate to yield N-(5'-phosphoribosyl)-anthranilate (PRA).</text>
</comment>
<keyword evidence="1 5" id="KW-0328">Glycosyltransferase</keyword>
<feature type="binding site" evidence="5">
    <location>
        <position position="225"/>
    </location>
    <ligand>
        <name>Mg(2+)</name>
        <dbReference type="ChEBI" id="CHEBI:18420"/>
        <label>2</label>
    </ligand>
</feature>
<evidence type="ECO:0000256" key="5">
    <source>
        <dbReference type="HAMAP-Rule" id="MF_00211"/>
    </source>
</evidence>
<evidence type="ECO:0000259" key="7">
    <source>
        <dbReference type="Pfam" id="PF02885"/>
    </source>
</evidence>
<keyword evidence="5" id="KW-0479">Metal-binding</keyword>
<dbReference type="InterPro" id="IPR036320">
    <property type="entry name" value="Glycosyl_Trfase_fam3_N_dom_sf"/>
</dbReference>
<dbReference type="InterPro" id="IPR017459">
    <property type="entry name" value="Glycosyl_Trfase_fam3_N_dom"/>
</dbReference>
<reference evidence="8 9" key="1">
    <citation type="submission" date="2021-01" db="EMBL/GenBank/DDBJ databases">
        <title>Genomic Encyclopedia of Type Strains, Phase IV (KMG-IV): sequencing the most valuable type-strain genomes for metagenomic binning, comparative biology and taxonomic classification.</title>
        <authorList>
            <person name="Goeker M."/>
        </authorList>
    </citation>
    <scope>NUCLEOTIDE SEQUENCE [LARGE SCALE GENOMIC DNA]</scope>
    <source>
        <strain evidence="8 9">DSM 28236</strain>
    </source>
</reference>
<feature type="domain" description="Glycosyl transferase family 3 N-terminal" evidence="7">
    <location>
        <begin position="4"/>
        <end position="65"/>
    </location>
</feature>
<gene>
    <name evidence="5" type="primary">trpD</name>
    <name evidence="8" type="ORF">JOD45_001499</name>
</gene>
<dbReference type="HAMAP" id="MF_00211">
    <property type="entry name" value="TrpD"/>
    <property type="match status" value="1"/>
</dbReference>
<feature type="binding site" evidence="5">
    <location>
        <position position="91"/>
    </location>
    <ligand>
        <name>Mg(2+)</name>
        <dbReference type="ChEBI" id="CHEBI:18420"/>
        <label>1</label>
    </ligand>
</feature>
<evidence type="ECO:0000259" key="6">
    <source>
        <dbReference type="Pfam" id="PF00591"/>
    </source>
</evidence>